<name>A0ABT5VNJ4_9BACI</name>
<dbReference type="EMBL" id="JAOTPO010000033">
    <property type="protein sequence ID" value="MDE5416322.1"/>
    <property type="molecule type" value="Genomic_DNA"/>
</dbReference>
<gene>
    <name evidence="3" type="ORF">N7Z68_23785</name>
</gene>
<dbReference type="RefSeq" id="WP_275120912.1">
    <property type="nucleotide sequence ID" value="NZ_JAOTPO010000033.1"/>
</dbReference>
<dbReference type="InterPro" id="IPR014044">
    <property type="entry name" value="CAP_dom"/>
</dbReference>
<comment type="caution">
    <text evidence="3">The sequence shown here is derived from an EMBL/GenBank/DDBJ whole genome shotgun (WGS) entry which is preliminary data.</text>
</comment>
<feature type="compositionally biased region" description="Low complexity" evidence="1">
    <location>
        <begin position="144"/>
        <end position="181"/>
    </location>
</feature>
<protein>
    <submittedName>
        <fullName evidence="3">CAP domain-containing protein</fullName>
    </submittedName>
</protein>
<sequence>MKRQHLLITIIALLLLFLGACGQYGGNVFEADQGDAIEGDNVRYGQVSSQVTTIPSDEYPHTKAVQVQHAKYEFIIDGQGQQTPGQERAVQFTQEDIERLLPEDITRHLPEGRQLTREDIARLLPEGVQLSPEDIQRRLREGVAQRPGTQQPAPQQPGAAPQQPEATPQQPEAAPQEPTEQPQEEPADETPAQPEQRAEGISEIEQQVIDLTNAERRRAGLSDLQADTSLSNVARAKSNDMQENNYFSHTSPTYGSPFDMIRDFGVDYNAAAENIAQGQQSAEQVVQAWMNSEGHRANIMNGNFTHIGVGHNGNGNYWTQMFISR</sequence>
<dbReference type="Pfam" id="PF00188">
    <property type="entry name" value="CAP"/>
    <property type="match status" value="1"/>
</dbReference>
<dbReference type="CDD" id="cd05379">
    <property type="entry name" value="CAP_bacterial"/>
    <property type="match status" value="1"/>
</dbReference>
<organism evidence="3 4">
    <name type="scientific">Alkalihalobacterium chitinilyticum</name>
    <dbReference type="NCBI Taxonomy" id="2980103"/>
    <lineage>
        <taxon>Bacteria</taxon>
        <taxon>Bacillati</taxon>
        <taxon>Bacillota</taxon>
        <taxon>Bacilli</taxon>
        <taxon>Bacillales</taxon>
        <taxon>Bacillaceae</taxon>
        <taxon>Alkalihalobacterium</taxon>
    </lineage>
</organism>
<dbReference type="InterPro" id="IPR035940">
    <property type="entry name" value="CAP_sf"/>
</dbReference>
<keyword evidence="4" id="KW-1185">Reference proteome</keyword>
<dbReference type="Gene3D" id="3.40.33.10">
    <property type="entry name" value="CAP"/>
    <property type="match status" value="1"/>
</dbReference>
<evidence type="ECO:0000313" key="3">
    <source>
        <dbReference type="EMBL" id="MDE5416322.1"/>
    </source>
</evidence>
<accession>A0ABT5VNJ4</accession>
<feature type="domain" description="SCP" evidence="2">
    <location>
        <begin position="210"/>
        <end position="322"/>
    </location>
</feature>
<feature type="region of interest" description="Disordered" evidence="1">
    <location>
        <begin position="142"/>
        <end position="198"/>
    </location>
</feature>
<evidence type="ECO:0000259" key="2">
    <source>
        <dbReference type="Pfam" id="PF00188"/>
    </source>
</evidence>
<dbReference type="SUPFAM" id="SSF55797">
    <property type="entry name" value="PR-1-like"/>
    <property type="match status" value="1"/>
</dbReference>
<evidence type="ECO:0000256" key="1">
    <source>
        <dbReference type="SAM" id="MobiDB-lite"/>
    </source>
</evidence>
<dbReference type="Proteomes" id="UP001148125">
    <property type="component" value="Unassembled WGS sequence"/>
</dbReference>
<evidence type="ECO:0000313" key="4">
    <source>
        <dbReference type="Proteomes" id="UP001148125"/>
    </source>
</evidence>
<dbReference type="PANTHER" id="PTHR31157">
    <property type="entry name" value="SCP DOMAIN-CONTAINING PROTEIN"/>
    <property type="match status" value="1"/>
</dbReference>
<reference evidence="3" key="1">
    <citation type="submission" date="2024-05" db="EMBL/GenBank/DDBJ databases">
        <title>Alkalihalobacillus sp. strain MEB203 novel alkaliphilic bacterium from Lonar Lake, India.</title>
        <authorList>
            <person name="Joshi A."/>
            <person name="Thite S."/>
            <person name="Mengade P."/>
        </authorList>
    </citation>
    <scope>NUCLEOTIDE SEQUENCE</scope>
    <source>
        <strain evidence="3">MEB 203</strain>
    </source>
</reference>
<dbReference type="InterPro" id="IPR014258">
    <property type="entry name" value="CAP_domain_YkwD-like"/>
</dbReference>
<dbReference type="NCBIfam" id="TIGR02909">
    <property type="entry name" value="spore_YkwD"/>
    <property type="match status" value="1"/>
</dbReference>
<dbReference type="PROSITE" id="PS51257">
    <property type="entry name" value="PROKAR_LIPOPROTEIN"/>
    <property type="match status" value="1"/>
</dbReference>
<proteinExistence type="predicted"/>
<dbReference type="PANTHER" id="PTHR31157:SF1">
    <property type="entry name" value="SCP DOMAIN-CONTAINING PROTEIN"/>
    <property type="match status" value="1"/>
</dbReference>